<evidence type="ECO:0000313" key="2">
    <source>
        <dbReference type="Proteomes" id="UP000323994"/>
    </source>
</evidence>
<organism evidence="1 2">
    <name type="scientific">Dyadobacter flavalbus</name>
    <dbReference type="NCBI Taxonomy" id="2579942"/>
    <lineage>
        <taxon>Bacteria</taxon>
        <taxon>Pseudomonadati</taxon>
        <taxon>Bacteroidota</taxon>
        <taxon>Cytophagia</taxon>
        <taxon>Cytophagales</taxon>
        <taxon>Spirosomataceae</taxon>
        <taxon>Dyadobacter</taxon>
    </lineage>
</organism>
<name>A0A5M8QV47_9BACT</name>
<accession>A0A5M8QV47</accession>
<gene>
    <name evidence="1" type="ORF">FEM33_15220</name>
</gene>
<dbReference type="EMBL" id="VBSN01000041">
    <property type="protein sequence ID" value="KAA6438920.1"/>
    <property type="molecule type" value="Genomic_DNA"/>
</dbReference>
<proteinExistence type="predicted"/>
<sequence>MVYHQEFKSKQEAKLAIFEFIEVWRLAPGIIEKEDIHRLDI</sequence>
<dbReference type="Proteomes" id="UP000323994">
    <property type="component" value="Unassembled WGS sequence"/>
</dbReference>
<reference evidence="1 2" key="1">
    <citation type="submission" date="2019-05" db="EMBL/GenBank/DDBJ databases">
        <authorList>
            <person name="Qu J.-H."/>
        </authorList>
    </citation>
    <scope>NUCLEOTIDE SEQUENCE [LARGE SCALE GENOMIC DNA]</scope>
    <source>
        <strain evidence="1 2">NS28</strain>
    </source>
</reference>
<keyword evidence="2" id="KW-1185">Reference proteome</keyword>
<evidence type="ECO:0000313" key="1">
    <source>
        <dbReference type="EMBL" id="KAA6438920.1"/>
    </source>
</evidence>
<dbReference type="AlphaFoldDB" id="A0A5M8QV47"/>
<protein>
    <submittedName>
        <fullName evidence="1">Uncharacterized protein</fullName>
    </submittedName>
</protein>
<comment type="caution">
    <text evidence="1">The sequence shown here is derived from an EMBL/GenBank/DDBJ whole genome shotgun (WGS) entry which is preliminary data.</text>
</comment>